<protein>
    <submittedName>
        <fullName evidence="2">Unannotated protein</fullName>
    </submittedName>
</protein>
<evidence type="ECO:0000313" key="2">
    <source>
        <dbReference type="EMBL" id="CAB4551756.1"/>
    </source>
</evidence>
<sequence length="301" mass="33856">MNRLLHALGGKRIADAFRATVSGDPNGAPDWSKQMAVGNDNGFFGPDSDTWKVHGSLSTLVGGVRALLMQAAYPAALAGVAQHSEYETDPLGRLERTTRWLTITSFGSTEAIEREASRVRQMHKRVVGSYQENNREQQYSAEQERHLLWVHLAFTDSFLTAYREINLPGTVKVDNYVKEWSKSAEPLGLRSAPKSDEELRDVLDDYLDHEIKPIAMTPEIVKFLVHPPFSAFAMPFYRILCNAAISTMDLRVLRVLGLPPKSRIWLAIVKPILRILRMILGEESPSQTIARERIKRITSTS</sequence>
<organism evidence="2">
    <name type="scientific">freshwater metagenome</name>
    <dbReference type="NCBI Taxonomy" id="449393"/>
    <lineage>
        <taxon>unclassified sequences</taxon>
        <taxon>metagenomes</taxon>
        <taxon>ecological metagenomes</taxon>
    </lineage>
</organism>
<evidence type="ECO:0000259" key="1">
    <source>
        <dbReference type="Pfam" id="PF09995"/>
    </source>
</evidence>
<dbReference type="EMBL" id="CAEZVG010000003">
    <property type="protein sequence ID" value="CAB4617273.1"/>
    <property type="molecule type" value="Genomic_DNA"/>
</dbReference>
<dbReference type="EMBL" id="CAEZSP010000104">
    <property type="protein sequence ID" value="CAB4551756.1"/>
    <property type="molecule type" value="Genomic_DNA"/>
</dbReference>
<reference evidence="2" key="1">
    <citation type="submission" date="2020-05" db="EMBL/GenBank/DDBJ databases">
        <authorList>
            <person name="Chiriac C."/>
            <person name="Salcher M."/>
            <person name="Ghai R."/>
            <person name="Kavagutti S V."/>
        </authorList>
    </citation>
    <scope>NUCLEOTIDE SEQUENCE</scope>
</reference>
<dbReference type="InterPro" id="IPR018713">
    <property type="entry name" value="MPAB/Lcp_cat_dom"/>
</dbReference>
<dbReference type="AlphaFoldDB" id="A0A6J6CKB1"/>
<proteinExistence type="predicted"/>
<dbReference type="Pfam" id="PF09995">
    <property type="entry name" value="MPAB_Lcp_cat"/>
    <property type="match status" value="1"/>
</dbReference>
<feature type="domain" description="ER-bound oxygenase mpaB/mpaB'/Rubber oxygenase catalytic" evidence="1">
    <location>
        <begin position="51"/>
        <end position="264"/>
    </location>
</feature>
<name>A0A6J6CKB1_9ZZZZ</name>
<dbReference type="PANTHER" id="PTHR36151">
    <property type="entry name" value="BLR2777 PROTEIN"/>
    <property type="match status" value="1"/>
</dbReference>
<accession>A0A6J6CKB1</accession>
<gene>
    <name evidence="2" type="ORF">UFOPK1440_01195</name>
    <name evidence="3" type="ORF">UFOPK1946_00154</name>
</gene>
<dbReference type="GO" id="GO:0016491">
    <property type="term" value="F:oxidoreductase activity"/>
    <property type="evidence" value="ECO:0007669"/>
    <property type="project" value="InterPro"/>
</dbReference>
<evidence type="ECO:0000313" key="3">
    <source>
        <dbReference type="EMBL" id="CAB4617273.1"/>
    </source>
</evidence>
<dbReference type="PANTHER" id="PTHR36151:SF3">
    <property type="entry name" value="ER-BOUND OXYGENASE MPAB_MPAB'_RUBBER OXYGENASE CATALYTIC DOMAIN-CONTAINING PROTEIN"/>
    <property type="match status" value="1"/>
</dbReference>